<dbReference type="EMBL" id="FRFC01000003">
    <property type="protein sequence ID" value="SHO43387.1"/>
    <property type="molecule type" value="Genomic_DNA"/>
</dbReference>
<dbReference type="Pfam" id="PF01436">
    <property type="entry name" value="NHL"/>
    <property type="match status" value="3"/>
</dbReference>
<keyword evidence="3" id="KW-1185">Reference proteome</keyword>
<protein>
    <submittedName>
        <fullName evidence="2">Putative Peptidylamidoglycolate lyase</fullName>
        <ecNumber evidence="2">4.3.2.5</ecNumber>
    </submittedName>
</protein>
<evidence type="ECO:0000313" key="3">
    <source>
        <dbReference type="Proteomes" id="UP000232412"/>
    </source>
</evidence>
<dbReference type="InterPro" id="IPR050952">
    <property type="entry name" value="TRIM-NHL_E3_ligases"/>
</dbReference>
<dbReference type="PANTHER" id="PTHR24104:SF25">
    <property type="entry name" value="PROTEIN LIN-41"/>
    <property type="match status" value="1"/>
</dbReference>
<dbReference type="SUPFAM" id="SSF101898">
    <property type="entry name" value="NHL repeat"/>
    <property type="match status" value="1"/>
</dbReference>
<dbReference type="Gene3D" id="2.120.10.30">
    <property type="entry name" value="TolB, C-terminal domain"/>
    <property type="match status" value="2"/>
</dbReference>
<accession>A0A2H1EES0</accession>
<keyword evidence="1" id="KW-0677">Repeat</keyword>
<evidence type="ECO:0000313" key="2">
    <source>
        <dbReference type="EMBL" id="SHO43387.1"/>
    </source>
</evidence>
<keyword evidence="2" id="KW-0456">Lyase</keyword>
<name>A0A2H1EES0_9ARCH</name>
<gene>
    <name evidence="2" type="ORF">NSIN_20041</name>
</gene>
<proteinExistence type="predicted"/>
<dbReference type="PANTHER" id="PTHR24104">
    <property type="entry name" value="E3 UBIQUITIN-PROTEIN LIGASE NHLRC1-RELATED"/>
    <property type="match status" value="1"/>
</dbReference>
<dbReference type="AlphaFoldDB" id="A0A2H1EES0"/>
<dbReference type="SUPFAM" id="SSF63825">
    <property type="entry name" value="YWTD domain"/>
    <property type="match status" value="1"/>
</dbReference>
<sequence>MNIIVEITSSMKNLVFLVTLGVIVFFTFQNANAITMTAVPEKQEFGANEWIKVYLSIQGYNGGQINWVAHRPDNSIISGVVTDQFKPQKIVHQIIRDANDNQFGSWTIDYKYAGVNQTVHFNVKPLGLTVITDKITYYEPDTMNINITSSYFEPYAKFAHFYLLNFYDQDGNDALGTPEIEITADKPSILYHFPMLKFAKFNPPGLYTLKVRYFNSTTTVPFLLGDIHKLMELSVKNSDTLYPGSDITFELLMSRVTDSTGTIKITDPLGNTTSTQFSPQSVHYTISLKNLSKIIGDYKFEINYAGITKTGTFRVIQNPLQLPNIQVEIIPNKLNYKPGEIANFKIHVSNVTTNSISTWVTSPDGISSSPVELPMNTTEIIIPHKISQYDTSGQWRLYVNYDGIEKYSIFSVIGAAIDDGKILSAIQYNIPYFVSEINSTTFQFPNNIAIDKNDNIYVIDSGNSEIKKFSSKGNLLLSWGEMGSSNGQFRNPSSIFVNEKYAYVTDTGNSRILMFNKTGGFVYSWGSYGTGPSMFKAPAAINSNHKKELFAGDLEQGIIQIFDDKGTYKDHIVSSLTDGASFTGIKSIAFDSQDNLYAITTDNRILKYSSIGEFVNFYGSSGNEEGRFNNPTAIAIDSKNNIFVADTGNHRIQKFDSDGNFLVSWGTEGTGQGQFEQPVGLAIDSSDNIYVVDKKNNNIQKFALYGQTNKNNQPSWIKNTSVWWSEGAMDKKEFSLVVKYMINQGVLKIPSLSQDNNAKIPNWLKGNIRQWSSGQIDDNTFWQSIQYLISTGIVKV</sequence>
<dbReference type="PROSITE" id="PS51125">
    <property type="entry name" value="NHL"/>
    <property type="match status" value="3"/>
</dbReference>
<dbReference type="GO" id="GO:0004598">
    <property type="term" value="F:peptidylamidoglycolate lyase activity"/>
    <property type="evidence" value="ECO:0007669"/>
    <property type="project" value="UniProtKB-EC"/>
</dbReference>
<dbReference type="InterPro" id="IPR011042">
    <property type="entry name" value="6-blade_b-propeller_TolB-like"/>
</dbReference>
<dbReference type="EC" id="4.3.2.5" evidence="2"/>
<organism evidence="2 3">
    <name type="scientific">Nitrosotalea sinensis</name>
    <dbReference type="NCBI Taxonomy" id="1499975"/>
    <lineage>
        <taxon>Archaea</taxon>
        <taxon>Nitrososphaerota</taxon>
        <taxon>Nitrososphaeria</taxon>
        <taxon>Nitrosotaleales</taxon>
        <taxon>Nitrosotaleaceae</taxon>
        <taxon>Nitrosotalea</taxon>
    </lineage>
</organism>
<dbReference type="InterPro" id="IPR001258">
    <property type="entry name" value="NHL_repeat"/>
</dbReference>
<evidence type="ECO:0000256" key="1">
    <source>
        <dbReference type="ARBA" id="ARBA00022737"/>
    </source>
</evidence>
<dbReference type="Proteomes" id="UP000232412">
    <property type="component" value="Unassembled WGS sequence"/>
</dbReference>
<dbReference type="GO" id="GO:0008270">
    <property type="term" value="F:zinc ion binding"/>
    <property type="evidence" value="ECO:0007669"/>
    <property type="project" value="UniProtKB-KW"/>
</dbReference>
<reference evidence="3" key="1">
    <citation type="submission" date="2016-12" db="EMBL/GenBank/DDBJ databases">
        <authorList>
            <person name="Herbold C."/>
        </authorList>
    </citation>
    <scope>NUCLEOTIDE SEQUENCE [LARGE SCALE GENOMIC DNA]</scope>
</reference>